<evidence type="ECO:0000313" key="2">
    <source>
        <dbReference type="EMBL" id="CAF4428320.1"/>
    </source>
</evidence>
<gene>
    <name evidence="2" type="ORF">BYL167_LOCUS32778</name>
    <name evidence="3" type="ORF">GIL414_LOCUS54844</name>
</gene>
<dbReference type="Proteomes" id="UP000681720">
    <property type="component" value="Unassembled WGS sequence"/>
</dbReference>
<proteinExistence type="predicted"/>
<name>A0A8S3CXC3_9BILA</name>
<organism evidence="3 4">
    <name type="scientific">Rotaria magnacalcarata</name>
    <dbReference type="NCBI Taxonomy" id="392030"/>
    <lineage>
        <taxon>Eukaryota</taxon>
        <taxon>Metazoa</taxon>
        <taxon>Spiralia</taxon>
        <taxon>Gnathifera</taxon>
        <taxon>Rotifera</taxon>
        <taxon>Eurotatoria</taxon>
        <taxon>Bdelloidea</taxon>
        <taxon>Philodinida</taxon>
        <taxon>Philodinidae</taxon>
        <taxon>Rotaria</taxon>
    </lineage>
</organism>
<protein>
    <submittedName>
        <fullName evidence="3">Uncharacterized protein</fullName>
    </submittedName>
</protein>
<feature type="compositionally biased region" description="Polar residues" evidence="1">
    <location>
        <begin position="19"/>
        <end position="43"/>
    </location>
</feature>
<sequence length="80" mass="9255">DIPITIERPIKRLITPFEQYQQPGIRNSRSVEPISVVQSNQQNDDNDGEEEEEEETPYAQGYDNLTKNDGIGKFRFVIPF</sequence>
<feature type="compositionally biased region" description="Acidic residues" evidence="1">
    <location>
        <begin position="44"/>
        <end position="56"/>
    </location>
</feature>
<feature type="region of interest" description="Disordered" evidence="1">
    <location>
        <begin position="19"/>
        <end position="65"/>
    </location>
</feature>
<feature type="non-terminal residue" evidence="3">
    <location>
        <position position="80"/>
    </location>
</feature>
<accession>A0A8S3CXC3</accession>
<reference evidence="3" key="1">
    <citation type="submission" date="2021-02" db="EMBL/GenBank/DDBJ databases">
        <authorList>
            <person name="Nowell W R."/>
        </authorList>
    </citation>
    <scope>NUCLEOTIDE SEQUENCE</scope>
</reference>
<dbReference type="EMBL" id="CAJOBH010061695">
    <property type="protein sequence ID" value="CAF4428320.1"/>
    <property type="molecule type" value="Genomic_DNA"/>
</dbReference>
<evidence type="ECO:0000313" key="3">
    <source>
        <dbReference type="EMBL" id="CAF4960890.1"/>
    </source>
</evidence>
<evidence type="ECO:0000256" key="1">
    <source>
        <dbReference type="SAM" id="MobiDB-lite"/>
    </source>
</evidence>
<feature type="non-terminal residue" evidence="3">
    <location>
        <position position="1"/>
    </location>
</feature>
<dbReference type="EMBL" id="CAJOBJ010193270">
    <property type="protein sequence ID" value="CAF4960890.1"/>
    <property type="molecule type" value="Genomic_DNA"/>
</dbReference>
<comment type="caution">
    <text evidence="3">The sequence shown here is derived from an EMBL/GenBank/DDBJ whole genome shotgun (WGS) entry which is preliminary data.</text>
</comment>
<evidence type="ECO:0000313" key="4">
    <source>
        <dbReference type="Proteomes" id="UP000681720"/>
    </source>
</evidence>
<dbReference type="AlphaFoldDB" id="A0A8S3CXC3"/>
<dbReference type="Proteomes" id="UP000681967">
    <property type="component" value="Unassembled WGS sequence"/>
</dbReference>